<organism evidence="1 2">
    <name type="scientific">Flaviflagellibacter deserti</name>
    <dbReference type="NCBI Taxonomy" id="2267266"/>
    <lineage>
        <taxon>Bacteria</taxon>
        <taxon>Pseudomonadati</taxon>
        <taxon>Pseudomonadota</taxon>
        <taxon>Alphaproteobacteria</taxon>
        <taxon>Hyphomicrobiales</taxon>
        <taxon>Flaviflagellibacter</taxon>
    </lineage>
</organism>
<keyword evidence="2" id="KW-1185">Reference proteome</keyword>
<protein>
    <submittedName>
        <fullName evidence="1">Uncharacterized protein</fullName>
    </submittedName>
</protein>
<reference evidence="2" key="1">
    <citation type="journal article" date="2019" name="Int. J. Syst. Evol. Microbiol.">
        <title>The Global Catalogue of Microorganisms (GCM) 10K type strain sequencing project: providing services to taxonomists for standard genome sequencing and annotation.</title>
        <authorList>
            <consortium name="The Broad Institute Genomics Platform"/>
            <consortium name="The Broad Institute Genome Sequencing Center for Infectious Disease"/>
            <person name="Wu L."/>
            <person name="Ma J."/>
        </authorList>
    </citation>
    <scope>NUCLEOTIDE SEQUENCE [LARGE SCALE GENOMIC DNA]</scope>
    <source>
        <strain evidence="2">CGMCC 1.16444</strain>
    </source>
</reference>
<dbReference type="EMBL" id="JBHSJF010000001">
    <property type="protein sequence ID" value="MFC5066570.1"/>
    <property type="molecule type" value="Genomic_DNA"/>
</dbReference>
<name>A0ABV9YUL1_9HYPH</name>
<comment type="caution">
    <text evidence="1">The sequence shown here is derived from an EMBL/GenBank/DDBJ whole genome shotgun (WGS) entry which is preliminary data.</text>
</comment>
<proteinExistence type="predicted"/>
<sequence>MRSWSVRARRRGTTYGLPYDPNALSEEDDEVPRGAIVQFVSARAMATLEFLQQE</sequence>
<evidence type="ECO:0000313" key="1">
    <source>
        <dbReference type="EMBL" id="MFC5066570.1"/>
    </source>
</evidence>
<gene>
    <name evidence="1" type="ORF">ACFPFW_00905</name>
</gene>
<dbReference type="RefSeq" id="WP_162799563.1">
    <property type="nucleotide sequence ID" value="NZ_JBHSJF010000001.1"/>
</dbReference>
<dbReference type="Proteomes" id="UP001595796">
    <property type="component" value="Unassembled WGS sequence"/>
</dbReference>
<accession>A0ABV9YUL1</accession>
<evidence type="ECO:0000313" key="2">
    <source>
        <dbReference type="Proteomes" id="UP001595796"/>
    </source>
</evidence>